<accession>A0ABN8LJI7</accession>
<keyword evidence="2" id="KW-1185">Reference proteome</keyword>
<dbReference type="Proteomes" id="UP001159427">
    <property type="component" value="Unassembled WGS sequence"/>
</dbReference>
<comment type="caution">
    <text evidence="1">The sequence shown here is derived from an EMBL/GenBank/DDBJ whole genome shotgun (WGS) entry which is preliminary data.</text>
</comment>
<gene>
    <name evidence="1" type="ORF">PEVE_00012237</name>
</gene>
<dbReference type="EMBL" id="CALNXI010000019">
    <property type="protein sequence ID" value="CAH3015132.1"/>
    <property type="molecule type" value="Genomic_DNA"/>
</dbReference>
<name>A0ABN8LJI7_9CNID</name>
<reference evidence="1 2" key="1">
    <citation type="submission" date="2022-05" db="EMBL/GenBank/DDBJ databases">
        <authorList>
            <consortium name="Genoscope - CEA"/>
            <person name="William W."/>
        </authorList>
    </citation>
    <scope>NUCLEOTIDE SEQUENCE [LARGE SCALE GENOMIC DNA]</scope>
</reference>
<sequence>MKMSGSEKNVNKDRGYHGCPTALFTLTEQWTEDLDKHNIIGAIATDSSKNKAFDCLNFDVMLISQVVVVYNAVNEFADSDKEKCIVTFQYSETPPYGRLGNTVTSLLRPPFFGLVERSYIFL</sequence>
<evidence type="ECO:0000313" key="2">
    <source>
        <dbReference type="Proteomes" id="UP001159427"/>
    </source>
</evidence>
<organism evidence="1 2">
    <name type="scientific">Porites evermanni</name>
    <dbReference type="NCBI Taxonomy" id="104178"/>
    <lineage>
        <taxon>Eukaryota</taxon>
        <taxon>Metazoa</taxon>
        <taxon>Cnidaria</taxon>
        <taxon>Anthozoa</taxon>
        <taxon>Hexacorallia</taxon>
        <taxon>Scleractinia</taxon>
        <taxon>Fungiina</taxon>
        <taxon>Poritidae</taxon>
        <taxon>Porites</taxon>
    </lineage>
</organism>
<protein>
    <submittedName>
        <fullName evidence="1">Uncharacterized protein</fullName>
    </submittedName>
</protein>
<proteinExistence type="predicted"/>
<evidence type="ECO:0000313" key="1">
    <source>
        <dbReference type="EMBL" id="CAH3015132.1"/>
    </source>
</evidence>